<dbReference type="AlphaFoldDB" id="A0A7J7IJM7"/>
<evidence type="ECO:0000313" key="4">
    <source>
        <dbReference type="Proteomes" id="UP000530660"/>
    </source>
</evidence>
<dbReference type="Pfam" id="PF20522">
    <property type="entry name" value="DUF6737"/>
    <property type="match status" value="1"/>
</dbReference>
<proteinExistence type="predicted"/>
<accession>A0A7J7IJM7</accession>
<protein>
    <recommendedName>
        <fullName evidence="2">DUF6737 domain-containing protein</fullName>
    </recommendedName>
</protein>
<gene>
    <name evidence="3" type="ORF">F1559_002254</name>
</gene>
<dbReference type="PANTHER" id="PTHR36046">
    <property type="entry name" value="PROTEIN, PUTATIVE-RELATED"/>
    <property type="match status" value="1"/>
</dbReference>
<evidence type="ECO:0000256" key="1">
    <source>
        <dbReference type="SAM" id="Phobius"/>
    </source>
</evidence>
<reference evidence="3 4" key="1">
    <citation type="journal article" date="2020" name="J. Phycol.">
        <title>Comparative genome analysis reveals Cyanidiococcus gen. nov., a new extremophilic red algal genus sister to Cyanidioschyzon (Cyanidioschyzonaceae, Rhodophyta).</title>
        <authorList>
            <person name="Liu S.-L."/>
            <person name="Chiang Y.-R."/>
            <person name="Yoon H.S."/>
            <person name="Fu H.-Y."/>
        </authorList>
    </citation>
    <scope>NUCLEOTIDE SEQUENCE [LARGE SCALE GENOMIC DNA]</scope>
    <source>
        <strain evidence="3 4">THAL066</strain>
    </source>
</reference>
<sequence>MGMHIAFAEFPPLLFPARGLRAMNRRQMAARQLEAEKERLKLTTGLVTGGSEYLSDGRRPRSVSCSYRLGCYPQRVHRNRGSSVSALKGMRAQGHRQTRPSRTFRAAAKDALEVYREFKPMWCQPWSIVATGLTIIVVSWFWLPFRPYLATAISGCALFWWYLFLWEYPRMVKEDLPTKRPRTQRSRAQNPKKL</sequence>
<feature type="domain" description="DUF6737" evidence="2">
    <location>
        <begin position="117"/>
        <end position="170"/>
    </location>
</feature>
<keyword evidence="1" id="KW-1133">Transmembrane helix</keyword>
<evidence type="ECO:0000313" key="3">
    <source>
        <dbReference type="EMBL" id="KAF6002717.1"/>
    </source>
</evidence>
<dbReference type="PANTHER" id="PTHR36046:SF1">
    <property type="entry name" value="DUF6737 DOMAIN-CONTAINING PROTEIN"/>
    <property type="match status" value="1"/>
</dbReference>
<dbReference type="InterPro" id="IPR046625">
    <property type="entry name" value="DUF6737"/>
</dbReference>
<dbReference type="Proteomes" id="UP000530660">
    <property type="component" value="Unassembled WGS sequence"/>
</dbReference>
<dbReference type="OrthoDB" id="1747990at2759"/>
<evidence type="ECO:0000259" key="2">
    <source>
        <dbReference type="Pfam" id="PF20522"/>
    </source>
</evidence>
<dbReference type="EMBL" id="VWRR01000009">
    <property type="protein sequence ID" value="KAF6002717.1"/>
    <property type="molecule type" value="Genomic_DNA"/>
</dbReference>
<comment type="caution">
    <text evidence="3">The sequence shown here is derived from an EMBL/GenBank/DDBJ whole genome shotgun (WGS) entry which is preliminary data.</text>
</comment>
<organism evidence="3 4">
    <name type="scientific">Cyanidiococcus yangmingshanensis</name>
    <dbReference type="NCBI Taxonomy" id="2690220"/>
    <lineage>
        <taxon>Eukaryota</taxon>
        <taxon>Rhodophyta</taxon>
        <taxon>Bangiophyceae</taxon>
        <taxon>Cyanidiales</taxon>
        <taxon>Cyanidiaceae</taxon>
        <taxon>Cyanidiococcus</taxon>
    </lineage>
</organism>
<keyword evidence="1" id="KW-0812">Transmembrane</keyword>
<feature type="transmembrane region" description="Helical" evidence="1">
    <location>
        <begin position="125"/>
        <end position="142"/>
    </location>
</feature>
<keyword evidence="4" id="KW-1185">Reference proteome</keyword>
<name>A0A7J7IJM7_9RHOD</name>
<feature type="transmembrane region" description="Helical" evidence="1">
    <location>
        <begin position="148"/>
        <end position="166"/>
    </location>
</feature>
<keyword evidence="1" id="KW-0472">Membrane</keyword>